<accession>A0ABQ0LWU7</accession>
<name>A0ABQ0LWU7_MYCCL</name>
<organism evidence="2 3">
    <name type="scientific">Mycena chlorophos</name>
    <name type="common">Agaric fungus</name>
    <name type="synonym">Agaricus chlorophos</name>
    <dbReference type="NCBI Taxonomy" id="658473"/>
    <lineage>
        <taxon>Eukaryota</taxon>
        <taxon>Fungi</taxon>
        <taxon>Dikarya</taxon>
        <taxon>Basidiomycota</taxon>
        <taxon>Agaricomycotina</taxon>
        <taxon>Agaricomycetes</taxon>
        <taxon>Agaricomycetidae</taxon>
        <taxon>Agaricales</taxon>
        <taxon>Marasmiineae</taxon>
        <taxon>Mycenaceae</taxon>
        <taxon>Mycena</taxon>
    </lineage>
</organism>
<reference evidence="2" key="1">
    <citation type="submission" date="2014-09" db="EMBL/GenBank/DDBJ databases">
        <title>Genome sequence of the luminous mushroom Mycena chlorophos for searching fungal bioluminescence genes.</title>
        <authorList>
            <person name="Tanaka Y."/>
            <person name="Kasuga D."/>
            <person name="Oba Y."/>
            <person name="Hase S."/>
            <person name="Sato K."/>
            <person name="Oba Y."/>
            <person name="Sakakibara Y."/>
        </authorList>
    </citation>
    <scope>NUCLEOTIDE SEQUENCE</scope>
</reference>
<evidence type="ECO:0000256" key="1">
    <source>
        <dbReference type="SAM" id="MobiDB-lite"/>
    </source>
</evidence>
<feature type="region of interest" description="Disordered" evidence="1">
    <location>
        <begin position="285"/>
        <end position="310"/>
    </location>
</feature>
<gene>
    <name evidence="2" type="ORF">MCHLO_12298</name>
</gene>
<dbReference type="EMBL" id="DF849041">
    <property type="protein sequence ID" value="GAT55547.1"/>
    <property type="molecule type" value="Genomic_DNA"/>
</dbReference>
<feature type="region of interest" description="Disordered" evidence="1">
    <location>
        <begin position="244"/>
        <end position="263"/>
    </location>
</feature>
<feature type="region of interest" description="Disordered" evidence="1">
    <location>
        <begin position="128"/>
        <end position="165"/>
    </location>
</feature>
<evidence type="ECO:0000313" key="2">
    <source>
        <dbReference type="EMBL" id="GAT55547.1"/>
    </source>
</evidence>
<feature type="compositionally biased region" description="Polar residues" evidence="1">
    <location>
        <begin position="152"/>
        <end position="163"/>
    </location>
</feature>
<feature type="region of interest" description="Disordered" evidence="1">
    <location>
        <begin position="69"/>
        <end position="91"/>
    </location>
</feature>
<sequence>MVYVIRRTWIISRLTTAVLVFVPVFAAKIQSVLVLLPVLQVTVILQLRAHIWRGNWSLEDPLMYELKGQGPGERKQGKQLHSQKGYKHRPRVNRAQLEPCPRFRDKASMARTPSARFSSSTAASSFSAVSTASRYSTASGELRRRSRGVSDASVTGATSTGNREVNLEDPQLDEVTREALALKRLSNSMKQQRNQEIVNELNAVEDAEDSDSDPKAGKHRDPHTSMPWYGRIKTALPSPSIVPFGMARSNSGKTGSPRGASSAAAIIPTRTLALKEQFLQTVPSPMPTSTDTSMGRQHHHRRTSPTSSAATLLRKWGSGLGLVAAAA</sequence>
<evidence type="ECO:0000313" key="3">
    <source>
        <dbReference type="Proteomes" id="UP000815677"/>
    </source>
</evidence>
<feature type="region of interest" description="Disordered" evidence="1">
    <location>
        <begin position="203"/>
        <end position="230"/>
    </location>
</feature>
<protein>
    <submittedName>
        <fullName evidence="2">Uncharacterized protein</fullName>
    </submittedName>
</protein>
<keyword evidence="3" id="KW-1185">Reference proteome</keyword>
<feature type="compositionally biased region" description="Polar residues" evidence="1">
    <location>
        <begin position="285"/>
        <end position="295"/>
    </location>
</feature>
<dbReference type="Proteomes" id="UP000815677">
    <property type="component" value="Unassembled WGS sequence"/>
</dbReference>
<proteinExistence type="predicted"/>